<protein>
    <recommendedName>
        <fullName evidence="4">Cell wall biosynthesis protein</fullName>
    </recommendedName>
</protein>
<feature type="transmembrane region" description="Helical" evidence="1">
    <location>
        <begin position="142"/>
        <end position="169"/>
    </location>
</feature>
<feature type="transmembrane region" description="Helical" evidence="1">
    <location>
        <begin position="101"/>
        <end position="122"/>
    </location>
</feature>
<evidence type="ECO:0000313" key="3">
    <source>
        <dbReference type="Proteomes" id="UP000000345"/>
    </source>
</evidence>
<sequence>MMLTGEWSLPVAAVAVLVLTPAAAAIISLFKNSNLYTDVRGGTPRGAGIVPWAALSIFTPPPFNVPLAVMGALAFIDDLAGRRRIMNLSIEWGQLSRGLGILAVALITYPFMGAWGLLAALMVQPLNIADMQPGVACTVTVIMSLLALPAAVMTGSGIHLALLIMVVALAYSPLDYRGKIMMGEVGNHSFAVALGLLFYISGGPWLLLALFLLTPLVTAILRRGNLSEFLEKRLKIENPTLGDLYMDVMTGGGLGDLLRRILMGRRAFRIRNPFLISLGFRRLLFNPHASHVSRGEL</sequence>
<gene>
    <name evidence="2" type="ordered locus">MTBMA_c02280</name>
</gene>
<organism evidence="2 3">
    <name type="scientific">Methanothermobacter marburgensis (strain ATCC BAA-927 / DSM 2133 / JCM 14651 / NBRC 100331 / OCM 82 / Marburg)</name>
    <name type="common">Methanobacterium thermoautotrophicum</name>
    <dbReference type="NCBI Taxonomy" id="79929"/>
    <lineage>
        <taxon>Archaea</taxon>
        <taxon>Methanobacteriati</taxon>
        <taxon>Methanobacteriota</taxon>
        <taxon>Methanomada group</taxon>
        <taxon>Methanobacteria</taxon>
        <taxon>Methanobacteriales</taxon>
        <taxon>Methanobacteriaceae</taxon>
        <taxon>Methanothermobacter</taxon>
    </lineage>
</organism>
<dbReference type="STRING" id="79929.MTBMA_c02280"/>
<dbReference type="Proteomes" id="UP000000345">
    <property type="component" value="Chromosome"/>
</dbReference>
<dbReference type="EMBL" id="CP001710">
    <property type="protein sequence ID" value="ADL57837.1"/>
    <property type="molecule type" value="Genomic_DNA"/>
</dbReference>
<keyword evidence="1" id="KW-1133">Transmembrane helix</keyword>
<dbReference type="HOGENOM" id="CLU_951918_0_0_2"/>
<name>D9PUD9_METTM</name>
<dbReference type="PaxDb" id="79929-MTBMA_c02280"/>
<feature type="transmembrane region" description="Helical" evidence="1">
    <location>
        <begin position="63"/>
        <end position="80"/>
    </location>
</feature>
<feature type="transmembrane region" description="Helical" evidence="1">
    <location>
        <begin position="190"/>
        <end position="213"/>
    </location>
</feature>
<evidence type="ECO:0008006" key="4">
    <source>
        <dbReference type="Google" id="ProtNLM"/>
    </source>
</evidence>
<keyword evidence="1" id="KW-0812">Transmembrane</keyword>
<evidence type="ECO:0000256" key="1">
    <source>
        <dbReference type="SAM" id="Phobius"/>
    </source>
</evidence>
<keyword evidence="3" id="KW-1185">Reference proteome</keyword>
<evidence type="ECO:0000313" key="2">
    <source>
        <dbReference type="EMBL" id="ADL57837.1"/>
    </source>
</evidence>
<keyword evidence="1" id="KW-0472">Membrane</keyword>
<dbReference type="PATRIC" id="fig|79929.8.peg.224"/>
<reference evidence="2 3" key="2">
    <citation type="journal article" date="2010" name="J. Bacteriol.">
        <title>Complete genome sequence of Methanothermobacter marburgensis, a methanoarchaeon model organism.</title>
        <authorList>
            <person name="Liesegang H."/>
            <person name="Kaster A.K."/>
            <person name="Wiezer A."/>
            <person name="Goenrich M."/>
            <person name="Wollherr A."/>
            <person name="Seedorf H."/>
            <person name="Gottschalk G."/>
            <person name="Thauer R.K."/>
        </authorList>
    </citation>
    <scope>NUCLEOTIDE SEQUENCE [LARGE SCALE GENOMIC DNA]</scope>
    <source>
        <strain evidence="3">ATCC BAA-927 / DSM 2133 / JCM 14651 / NBRC 100331 / OCM 82 / Marburg</strain>
    </source>
</reference>
<dbReference type="AlphaFoldDB" id="D9PUD9"/>
<dbReference type="KEGG" id="mmg:MTBMA_c02280"/>
<reference key="1">
    <citation type="submission" date="2009-08" db="EMBL/GenBank/DDBJ databases">
        <title>The genome sequence of Methanothermobacter marburgensis.</title>
        <authorList>
            <person name="Kaster A."/>
            <person name="Seedorf H."/>
            <person name="Goenrich M."/>
            <person name="Wiezer A."/>
            <person name="Liesegang H."/>
            <person name="Thauer R."/>
            <person name="Gottschalk G."/>
        </authorList>
    </citation>
    <scope>NUCLEOTIDE SEQUENCE</scope>
    <source>
        <strain>Marburg</strain>
    </source>
</reference>
<accession>D9PUD9</accession>
<proteinExistence type="predicted"/>